<evidence type="ECO:0000259" key="4">
    <source>
        <dbReference type="PROSITE" id="PS50008"/>
    </source>
</evidence>
<dbReference type="InterPro" id="IPR000909">
    <property type="entry name" value="PLipase_C_PInositol-sp_X_dom"/>
</dbReference>
<comment type="caution">
    <text evidence="5">The sequence shown here is derived from an EMBL/GenBank/DDBJ whole genome shotgun (WGS) entry which is preliminary data.</text>
</comment>
<dbReference type="Gene3D" id="3.20.20.190">
    <property type="entry name" value="Phosphatidylinositol (PI) phosphodiesterase"/>
    <property type="match status" value="1"/>
</dbReference>
<name>A0A2C5WXM4_9PEZI</name>
<organism evidence="5 6">
    <name type="scientific">Ceratocystis fimbriata CBS 114723</name>
    <dbReference type="NCBI Taxonomy" id="1035309"/>
    <lineage>
        <taxon>Eukaryota</taxon>
        <taxon>Fungi</taxon>
        <taxon>Dikarya</taxon>
        <taxon>Ascomycota</taxon>
        <taxon>Pezizomycotina</taxon>
        <taxon>Sordariomycetes</taxon>
        <taxon>Hypocreomycetidae</taxon>
        <taxon>Microascales</taxon>
        <taxon>Ceratocystidaceae</taxon>
        <taxon>Ceratocystis</taxon>
    </lineage>
</organism>
<dbReference type="InterPro" id="IPR056584">
    <property type="entry name" value="EF-hand_15"/>
</dbReference>
<dbReference type="InterPro" id="IPR000008">
    <property type="entry name" value="C2_dom"/>
</dbReference>
<feature type="domain" description="PI-PLC Y-box" evidence="4">
    <location>
        <begin position="382"/>
        <end position="495"/>
    </location>
</feature>
<dbReference type="STRING" id="1035309.A0A2C5WXM4"/>
<dbReference type="SMART" id="SM00149">
    <property type="entry name" value="PLCYc"/>
    <property type="match status" value="1"/>
</dbReference>
<evidence type="ECO:0000256" key="1">
    <source>
        <dbReference type="ARBA" id="ARBA00023224"/>
    </source>
</evidence>
<reference evidence="5 6" key="1">
    <citation type="journal article" date="2013" name="Fungal Biol.">
        <title>Analysis of microsatellite markers in the genome of the plant pathogen Ceratocystis fimbriata.</title>
        <authorList>
            <person name="Simpson M.C."/>
            <person name="Wilken P.M."/>
            <person name="Coetzee M.P."/>
            <person name="Wingfield M.J."/>
            <person name="Wingfield B.D."/>
        </authorList>
    </citation>
    <scope>NUCLEOTIDE SEQUENCE [LARGE SCALE GENOMIC DNA]</scope>
    <source>
        <strain evidence="5 6">CBS 114723</strain>
    </source>
</reference>
<dbReference type="GO" id="GO:0016042">
    <property type="term" value="P:lipid catabolic process"/>
    <property type="evidence" value="ECO:0007669"/>
    <property type="project" value="UniProtKB-KW"/>
</dbReference>
<dbReference type="EC" id="3.1.4.11" evidence="2"/>
<dbReference type="Pfam" id="PF00387">
    <property type="entry name" value="PI-PLC-Y"/>
    <property type="match status" value="1"/>
</dbReference>
<dbReference type="SUPFAM" id="SSF51695">
    <property type="entry name" value="PLC-like phosphodiesterases"/>
    <property type="match status" value="1"/>
</dbReference>
<keyword evidence="2" id="KW-0378">Hydrolase</keyword>
<keyword evidence="2" id="KW-0443">Lipid metabolism</keyword>
<dbReference type="InterPro" id="IPR001192">
    <property type="entry name" value="PI-PLC_fam"/>
</dbReference>
<dbReference type="OrthoDB" id="269822at2759"/>
<dbReference type="SMART" id="SM00148">
    <property type="entry name" value="PLCXc"/>
    <property type="match status" value="1"/>
</dbReference>
<dbReference type="Pfam" id="PF00388">
    <property type="entry name" value="PI-PLC-X"/>
    <property type="match status" value="1"/>
</dbReference>
<dbReference type="EMBL" id="APWK03000108">
    <property type="protein sequence ID" value="PHH50935.1"/>
    <property type="molecule type" value="Genomic_DNA"/>
</dbReference>
<feature type="domain" description="C2" evidence="3">
    <location>
        <begin position="491"/>
        <end position="639"/>
    </location>
</feature>
<dbReference type="Pfam" id="PF23617">
    <property type="entry name" value="EF-hand_15"/>
    <property type="match status" value="1"/>
</dbReference>
<reference evidence="5 6" key="2">
    <citation type="journal article" date="2013" name="IMA Fungus">
        <title>IMA Genome-F 1: Ceratocystis fimbriata: Draft nuclear genome sequence for the plant pathogen, Ceratocystis fimbriata.</title>
        <authorList>
            <person name="Wilken P.M."/>
            <person name="Steenkamp E.T."/>
            <person name="Wingfield M.J."/>
            <person name="de Beer Z.W."/>
            <person name="Wingfield B.D."/>
        </authorList>
    </citation>
    <scope>NUCLEOTIDE SEQUENCE [LARGE SCALE GENOMIC DNA]</scope>
    <source>
        <strain evidence="5 6">CBS 114723</strain>
    </source>
</reference>
<gene>
    <name evidence="5" type="primary">plc1_1</name>
    <name evidence="5" type="ORF">CFIMG_005709RA</name>
</gene>
<dbReference type="InterPro" id="IPR035892">
    <property type="entry name" value="C2_domain_sf"/>
</dbReference>
<dbReference type="AlphaFoldDB" id="A0A2C5WXM4"/>
<dbReference type="PROSITE" id="PS50008">
    <property type="entry name" value="PIPLC_Y_DOMAIN"/>
    <property type="match status" value="1"/>
</dbReference>
<dbReference type="CDD" id="cd08598">
    <property type="entry name" value="PI-PLC1c_yeast"/>
    <property type="match status" value="1"/>
</dbReference>
<dbReference type="PROSITE" id="PS50007">
    <property type="entry name" value="PIPLC_X_DOMAIN"/>
    <property type="match status" value="1"/>
</dbReference>
<keyword evidence="2" id="KW-0442">Lipid degradation</keyword>
<dbReference type="PANTHER" id="PTHR10336:SF82">
    <property type="entry name" value="PHOSPHOINOSITIDE PHOSPHOLIPASE C"/>
    <property type="match status" value="1"/>
</dbReference>
<dbReference type="InterPro" id="IPR001711">
    <property type="entry name" value="PLipase_C_Pinositol-sp_Y"/>
</dbReference>
<dbReference type="GO" id="GO:0051209">
    <property type="term" value="P:release of sequestered calcium ion into cytosol"/>
    <property type="evidence" value="ECO:0007669"/>
    <property type="project" value="TreeGrafter"/>
</dbReference>
<dbReference type="CDD" id="cd00275">
    <property type="entry name" value="C2_PLC_like"/>
    <property type="match status" value="1"/>
</dbReference>
<keyword evidence="6" id="KW-1185">Reference proteome</keyword>
<evidence type="ECO:0000256" key="2">
    <source>
        <dbReference type="RuleBase" id="RU361133"/>
    </source>
</evidence>
<proteinExistence type="predicted"/>
<dbReference type="SUPFAM" id="SSF49562">
    <property type="entry name" value="C2 domain (Calcium/lipid-binding domain, CaLB)"/>
    <property type="match status" value="1"/>
</dbReference>
<dbReference type="PROSITE" id="PS50004">
    <property type="entry name" value="C2"/>
    <property type="match status" value="1"/>
</dbReference>
<dbReference type="PRINTS" id="PR00390">
    <property type="entry name" value="PHPHLIPASEC"/>
</dbReference>
<comment type="catalytic activity">
    <reaction evidence="2">
        <text>a 1,2-diacyl-sn-glycero-3-phospho-(1D-myo-inositol-4,5-bisphosphate) + H2O = 1D-myo-inositol 1,4,5-trisphosphate + a 1,2-diacyl-sn-glycerol + H(+)</text>
        <dbReference type="Rhea" id="RHEA:33179"/>
        <dbReference type="ChEBI" id="CHEBI:15377"/>
        <dbReference type="ChEBI" id="CHEBI:15378"/>
        <dbReference type="ChEBI" id="CHEBI:17815"/>
        <dbReference type="ChEBI" id="CHEBI:58456"/>
        <dbReference type="ChEBI" id="CHEBI:203600"/>
        <dbReference type="EC" id="3.1.4.11"/>
    </reaction>
</comment>
<dbReference type="PANTHER" id="PTHR10336">
    <property type="entry name" value="PHOSPHOINOSITIDE-SPECIFIC PHOSPHOLIPASE C FAMILY PROTEIN"/>
    <property type="match status" value="1"/>
</dbReference>
<evidence type="ECO:0000313" key="6">
    <source>
        <dbReference type="Proteomes" id="UP000222788"/>
    </source>
</evidence>
<protein>
    <recommendedName>
        <fullName evidence="2">Phosphoinositide phospholipase C</fullName>
        <ecNumber evidence="2">3.1.4.11</ecNumber>
    </recommendedName>
</protein>
<evidence type="ECO:0000313" key="5">
    <source>
        <dbReference type="EMBL" id="PHH50935.1"/>
    </source>
</evidence>
<keyword evidence="1" id="KW-0807">Transducer</keyword>
<dbReference type="Gene3D" id="2.60.40.150">
    <property type="entry name" value="C2 domain"/>
    <property type="match status" value="1"/>
</dbReference>
<evidence type="ECO:0000259" key="3">
    <source>
        <dbReference type="PROSITE" id="PS50004"/>
    </source>
</evidence>
<dbReference type="GO" id="GO:0048015">
    <property type="term" value="P:phosphatidylinositol-mediated signaling"/>
    <property type="evidence" value="ECO:0007669"/>
    <property type="project" value="TreeGrafter"/>
</dbReference>
<dbReference type="Proteomes" id="UP000222788">
    <property type="component" value="Unassembled WGS sequence"/>
</dbReference>
<dbReference type="SMART" id="SM00239">
    <property type="entry name" value="C2"/>
    <property type="match status" value="1"/>
</dbReference>
<dbReference type="GO" id="GO:0004435">
    <property type="term" value="F:phosphatidylinositol-4,5-bisphosphate phospholipase C activity"/>
    <property type="evidence" value="ECO:0007669"/>
    <property type="project" value="UniProtKB-EC"/>
</dbReference>
<accession>A0A2C5WXM4</accession>
<dbReference type="InterPro" id="IPR017946">
    <property type="entry name" value="PLC-like_Pdiesterase_TIM-brl"/>
</dbReference>
<sequence length="661" mass="74194">MSISKLPIPQMSILKRRKTNIQIMSTLHDPRLQAGGGHSEKERSVSYLNESNLAYLKNIFNYYGKEKDWDREAIAHFAQNVQHDGSRDQCQDSKFWEGKETLDLKSFMEYMASSNSAATSTRKTDDYSWPLASYFISSSHNTYLTGNQLSSDSSADAYRNVLLRGCRCVEVDVWDGEDTDDLSSISSSDNDDERKHKLKVEEHRRATKKEKKGGFMSKLKRVASIKETTSKLEKTTLEDKLAAPIPDLPAPLPEPRVLHGYTLTKEIYFRDVCEAIAETAFVTSDLPVIVSLEVHCSALQQQAMVDIMKTTWGDMLLLPPGDEPTCLPTPADLKRKLVVKVKYAPPVVEGVTEIPEELSPEELEASTASGKQIKPSKIIHELSQLGFNCRGISFKSLEQEEAVMPTHIFSLSEKAIAEHYQKNGKALLEHNRNFLMRTYPHGLRIRSGNLEPASCWRKGAQVVALNWQNLDEGMMLNEAMYAGTEGYVLKPPGYRSKGIDFPLESATRYTYGLTIEVYGAQNIPLPPGDKSDRGFKPYVKIELHAETPNERLNTGMAEAGDDQSYEAEYKACSKTKKGSNADFEGESLEFSNISGVIEELTFVRFTIRDDEIGSDDLAAWACIRLDRLREGWRFVHLLDTDGMLTKGVLLVKITKNKVLGS</sequence>